<evidence type="ECO:0000313" key="1">
    <source>
        <dbReference type="EMBL" id="KAK4003633.1"/>
    </source>
</evidence>
<comment type="caution">
    <text evidence="1">The sequence shown here is derived from an EMBL/GenBank/DDBJ whole genome shotgun (WGS) entry which is preliminary data.</text>
</comment>
<gene>
    <name evidence="1" type="ORF">OUZ56_005389</name>
</gene>
<proteinExistence type="predicted"/>
<sequence>MQTQEKNADLPHLRQMDVVEETGGLIREPIITICELSDYAQGLDEKDKRHLRTANYNKMYPTWPLPGIHCGGHFDNAHYLLNQKVYFPTWMENAANTLNANLKLWLTSILSADDRRRLDDKCLSLLAKSDGVALPKAYLMVKACKLECSPMTARGFAKFPILSPVKSQSEEKRRRRLRRLAFKNATS</sequence>
<protein>
    <submittedName>
        <fullName evidence="1">Uncharacterized protein</fullName>
    </submittedName>
</protein>
<dbReference type="EMBL" id="JAOYFB010000001">
    <property type="protein sequence ID" value="KAK4003633.1"/>
    <property type="molecule type" value="Genomic_DNA"/>
</dbReference>
<organism evidence="1 2">
    <name type="scientific">Daphnia magna</name>
    <dbReference type="NCBI Taxonomy" id="35525"/>
    <lineage>
        <taxon>Eukaryota</taxon>
        <taxon>Metazoa</taxon>
        <taxon>Ecdysozoa</taxon>
        <taxon>Arthropoda</taxon>
        <taxon>Crustacea</taxon>
        <taxon>Branchiopoda</taxon>
        <taxon>Diplostraca</taxon>
        <taxon>Cladocera</taxon>
        <taxon>Anomopoda</taxon>
        <taxon>Daphniidae</taxon>
        <taxon>Daphnia</taxon>
    </lineage>
</organism>
<accession>A0ABQ9YTE4</accession>
<keyword evidence="2" id="KW-1185">Reference proteome</keyword>
<dbReference type="Proteomes" id="UP001234178">
    <property type="component" value="Unassembled WGS sequence"/>
</dbReference>
<evidence type="ECO:0000313" key="2">
    <source>
        <dbReference type="Proteomes" id="UP001234178"/>
    </source>
</evidence>
<reference evidence="1 2" key="1">
    <citation type="journal article" date="2023" name="Nucleic Acids Res.">
        <title>The hologenome of Daphnia magna reveals possible DNA methylation and microbiome-mediated evolution of the host genome.</title>
        <authorList>
            <person name="Chaturvedi A."/>
            <person name="Li X."/>
            <person name="Dhandapani V."/>
            <person name="Marshall H."/>
            <person name="Kissane S."/>
            <person name="Cuenca-Cambronero M."/>
            <person name="Asole G."/>
            <person name="Calvet F."/>
            <person name="Ruiz-Romero M."/>
            <person name="Marangio P."/>
            <person name="Guigo R."/>
            <person name="Rago D."/>
            <person name="Mirbahai L."/>
            <person name="Eastwood N."/>
            <person name="Colbourne J.K."/>
            <person name="Zhou J."/>
            <person name="Mallon E."/>
            <person name="Orsini L."/>
        </authorList>
    </citation>
    <scope>NUCLEOTIDE SEQUENCE [LARGE SCALE GENOMIC DNA]</scope>
    <source>
        <strain evidence="1">LRV0_1</strain>
    </source>
</reference>
<name>A0ABQ9YTE4_9CRUS</name>